<dbReference type="STRING" id="984262.SGRA_1590"/>
<reference evidence="2 3" key="1">
    <citation type="journal article" date="2012" name="Stand. Genomic Sci.">
        <title>Complete genome sequencing and analysis of Saprospira grandis str. Lewin, a predatory marine bacterium.</title>
        <authorList>
            <person name="Saw J.H."/>
            <person name="Yuryev A."/>
            <person name="Kanbe M."/>
            <person name="Hou S."/>
            <person name="Young A.G."/>
            <person name="Aizawa S."/>
            <person name="Alam M."/>
        </authorList>
    </citation>
    <scope>NUCLEOTIDE SEQUENCE [LARGE SCALE GENOMIC DNA]</scope>
    <source>
        <strain evidence="2 3">Lewin</strain>
    </source>
</reference>
<organism evidence="2 3">
    <name type="scientific">Saprospira grandis (strain Lewin)</name>
    <dbReference type="NCBI Taxonomy" id="984262"/>
    <lineage>
        <taxon>Bacteria</taxon>
        <taxon>Pseudomonadati</taxon>
        <taxon>Bacteroidota</taxon>
        <taxon>Saprospiria</taxon>
        <taxon>Saprospirales</taxon>
        <taxon>Saprospiraceae</taxon>
        <taxon>Saprospira</taxon>
    </lineage>
</organism>
<name>H6L9W2_SAPGL</name>
<dbReference type="EMBL" id="CP002831">
    <property type="protein sequence ID" value="AFC24325.1"/>
    <property type="molecule type" value="Genomic_DNA"/>
</dbReference>
<accession>H6L9W2</accession>
<dbReference type="KEGG" id="sgn:SGRA_1590"/>
<dbReference type="Pfam" id="PF03781">
    <property type="entry name" value="FGE-sulfatase"/>
    <property type="match status" value="1"/>
</dbReference>
<dbReference type="InterPro" id="IPR051043">
    <property type="entry name" value="Sulfatase_Mod_Factor_Kinase"/>
</dbReference>
<dbReference type="SUPFAM" id="SSF56436">
    <property type="entry name" value="C-type lectin-like"/>
    <property type="match status" value="1"/>
</dbReference>
<dbReference type="GO" id="GO:0120147">
    <property type="term" value="F:formylglycine-generating oxidase activity"/>
    <property type="evidence" value="ECO:0007669"/>
    <property type="project" value="TreeGrafter"/>
</dbReference>
<dbReference type="PANTHER" id="PTHR23150:SF19">
    <property type="entry name" value="FORMYLGLYCINE-GENERATING ENZYME"/>
    <property type="match status" value="1"/>
</dbReference>
<proteinExistence type="predicted"/>
<dbReference type="HOGENOM" id="CLU_012431_10_1_10"/>
<dbReference type="PROSITE" id="PS51257">
    <property type="entry name" value="PROKAR_LIPOPROTEIN"/>
    <property type="match status" value="1"/>
</dbReference>
<dbReference type="AlphaFoldDB" id="H6L9W2"/>
<dbReference type="PANTHER" id="PTHR23150">
    <property type="entry name" value="SULFATASE MODIFYING FACTOR 1, 2"/>
    <property type="match status" value="1"/>
</dbReference>
<dbReference type="InterPro" id="IPR005532">
    <property type="entry name" value="SUMF_dom"/>
</dbReference>
<gene>
    <name evidence="2" type="primary">gldK</name>
    <name evidence="2" type="ordered locus">SGRA_1590</name>
</gene>
<evidence type="ECO:0000313" key="2">
    <source>
        <dbReference type="EMBL" id="AFC24325.1"/>
    </source>
</evidence>
<dbReference type="InterPro" id="IPR042095">
    <property type="entry name" value="SUMF_sf"/>
</dbReference>
<dbReference type="eggNOG" id="COG1262">
    <property type="taxonomic scope" value="Bacteria"/>
</dbReference>
<evidence type="ECO:0000313" key="3">
    <source>
        <dbReference type="Proteomes" id="UP000007519"/>
    </source>
</evidence>
<dbReference type="Gene3D" id="3.90.1580.10">
    <property type="entry name" value="paralog of FGE (formylglycine-generating enzyme)"/>
    <property type="match status" value="1"/>
</dbReference>
<dbReference type="OrthoDB" id="9768004at2"/>
<sequence>MKKQQILAVIASTLLLFSCAPRDNGQLIGVMDRPSWSPINPYGMQYVPSGALHIGPSDQDVNHSLVARPKQVSIQGFFMDDTEITNNEYRQFVHWVRDSIAHVQMGHTVDHPNGVQGVDWEAELDWEPGGALDGMFYSGAEQLGDRRNIDIRQLVYDYQWYDWKKAAQDFDWKTDFNRFSKEKHNRADYIRKDAIRIYPDTLCWIRDFTYSYNEPMTRNYFWHPAFDDYPVVGVAWKQAMAFCYWRTNLWNAFEEVNTEDFRLPTEHEWEYAARGGRELAPYPWGGYYVRNAKGCLLANFKPGRGDYPADGGLYTVKGDAYFPNDYGLYCMAGNASEWTSSAYYENAYAFIHDLQPDIRFDAEEDDPNTWKRKVIRGGSWKDIMYYIQTGTRHWEYQDTTKSYIGFRCVLTFLGRSINDFN</sequence>
<dbReference type="RefSeq" id="WP_015691961.1">
    <property type="nucleotide sequence ID" value="NC_016940.1"/>
</dbReference>
<evidence type="ECO:0000259" key="1">
    <source>
        <dbReference type="Pfam" id="PF03781"/>
    </source>
</evidence>
<protein>
    <submittedName>
        <fullName evidence="2">Gliding motility protein GldK</fullName>
    </submittedName>
</protein>
<keyword evidence="3" id="KW-1185">Reference proteome</keyword>
<feature type="domain" description="Sulfatase-modifying factor enzyme-like" evidence="1">
    <location>
        <begin position="46"/>
        <end position="409"/>
    </location>
</feature>
<dbReference type="InterPro" id="IPR016187">
    <property type="entry name" value="CTDL_fold"/>
</dbReference>
<dbReference type="Proteomes" id="UP000007519">
    <property type="component" value="Chromosome"/>
</dbReference>